<dbReference type="AlphaFoldDB" id="A0A378LTL6"/>
<name>A0A378LTL6_9GAMM</name>
<reference evidence="7 8" key="1">
    <citation type="submission" date="2018-06" db="EMBL/GenBank/DDBJ databases">
        <authorList>
            <consortium name="Pathogen Informatics"/>
            <person name="Doyle S."/>
        </authorList>
    </citation>
    <scope>NUCLEOTIDE SEQUENCE [LARGE SCALE GENOMIC DNA]</scope>
    <source>
        <strain evidence="7 8">NCTC11532</strain>
    </source>
</reference>
<keyword evidence="8" id="KW-1185">Reference proteome</keyword>
<gene>
    <name evidence="7" type="primary">yihY_1</name>
    <name evidence="7" type="ORF">NCTC11532_01383</name>
</gene>
<dbReference type="PANTHER" id="PTHR30213">
    <property type="entry name" value="INNER MEMBRANE PROTEIN YHJD"/>
    <property type="match status" value="1"/>
</dbReference>
<protein>
    <submittedName>
        <fullName evidence="7">Ribonuclease BN</fullName>
    </submittedName>
</protein>
<dbReference type="NCBIfam" id="TIGR00765">
    <property type="entry name" value="yihY_not_rbn"/>
    <property type="match status" value="1"/>
</dbReference>
<organism evidence="7 8">
    <name type="scientific">Legionella wadsworthii</name>
    <dbReference type="NCBI Taxonomy" id="28088"/>
    <lineage>
        <taxon>Bacteria</taxon>
        <taxon>Pseudomonadati</taxon>
        <taxon>Pseudomonadota</taxon>
        <taxon>Gammaproteobacteria</taxon>
        <taxon>Legionellales</taxon>
        <taxon>Legionellaceae</taxon>
        <taxon>Legionella</taxon>
    </lineage>
</organism>
<evidence type="ECO:0000313" key="7">
    <source>
        <dbReference type="EMBL" id="STY29198.1"/>
    </source>
</evidence>
<evidence type="ECO:0000256" key="2">
    <source>
        <dbReference type="ARBA" id="ARBA00022475"/>
    </source>
</evidence>
<dbReference type="EMBL" id="UGPB01000001">
    <property type="protein sequence ID" value="STY29198.1"/>
    <property type="molecule type" value="Genomic_DNA"/>
</dbReference>
<evidence type="ECO:0000256" key="5">
    <source>
        <dbReference type="ARBA" id="ARBA00023136"/>
    </source>
</evidence>
<dbReference type="Proteomes" id="UP000255297">
    <property type="component" value="Unassembled WGS sequence"/>
</dbReference>
<evidence type="ECO:0000313" key="8">
    <source>
        <dbReference type="Proteomes" id="UP000255297"/>
    </source>
</evidence>
<keyword evidence="5 6" id="KW-0472">Membrane</keyword>
<feature type="transmembrane region" description="Helical" evidence="6">
    <location>
        <begin position="134"/>
        <end position="161"/>
    </location>
</feature>
<keyword evidence="3 6" id="KW-0812">Transmembrane</keyword>
<evidence type="ECO:0000256" key="4">
    <source>
        <dbReference type="ARBA" id="ARBA00022989"/>
    </source>
</evidence>
<feature type="transmembrane region" description="Helical" evidence="6">
    <location>
        <begin position="173"/>
        <end position="195"/>
    </location>
</feature>
<comment type="subcellular location">
    <subcellularLocation>
        <location evidence="1">Cell membrane</location>
        <topology evidence="1">Multi-pass membrane protein</topology>
    </subcellularLocation>
</comment>
<dbReference type="InterPro" id="IPR017039">
    <property type="entry name" value="Virul_fac_BrkB"/>
</dbReference>
<dbReference type="RefSeq" id="WP_051635540.1">
    <property type="nucleotide sequence ID" value="NZ_CAAAIS010000003.1"/>
</dbReference>
<keyword evidence="2" id="KW-1003">Cell membrane</keyword>
<evidence type="ECO:0000256" key="1">
    <source>
        <dbReference type="ARBA" id="ARBA00004651"/>
    </source>
</evidence>
<feature type="transmembrane region" description="Helical" evidence="6">
    <location>
        <begin position="238"/>
        <end position="260"/>
    </location>
</feature>
<feature type="transmembrane region" description="Helical" evidence="6">
    <location>
        <begin position="87"/>
        <end position="108"/>
    </location>
</feature>
<dbReference type="Pfam" id="PF03631">
    <property type="entry name" value="Virul_fac_BrkB"/>
    <property type="match status" value="1"/>
</dbReference>
<evidence type="ECO:0000256" key="6">
    <source>
        <dbReference type="SAM" id="Phobius"/>
    </source>
</evidence>
<dbReference type="STRING" id="1122170.GCA_000701265_01103"/>
<accession>A0A378LTL6</accession>
<dbReference type="PANTHER" id="PTHR30213:SF1">
    <property type="entry name" value="INNER MEMBRANE PROTEIN YHJD"/>
    <property type="match status" value="1"/>
</dbReference>
<feature type="transmembrane region" description="Helical" evidence="6">
    <location>
        <begin position="26"/>
        <end position="49"/>
    </location>
</feature>
<dbReference type="PIRSF" id="PIRSF035875">
    <property type="entry name" value="RNase_BN"/>
    <property type="match status" value="1"/>
</dbReference>
<feature type="transmembrane region" description="Helical" evidence="6">
    <location>
        <begin position="207"/>
        <end position="232"/>
    </location>
</feature>
<proteinExistence type="predicted"/>
<sequence>MNIKSFIKKLLGSWSQDKVATLSAGLSYYTIFSIGPLLVISIAIAGLFLDKNVVQDNLLEQIGNTFGKDPADQIKIMISNVKPSTHIISNIISTIILLFGASGFFGALQTGLNQIWGVAPKANSGLMGLIKSRFLSFTLVLGVGFLLLISLILSLVLSFISNYLLQFLPQLAILSYALNLFISLLGVTLLFALILKYIPDIELQWRDVWLGAFFTALLFTLGKLILGIYLSYSNLSKGYGAAGALILILVWIYYSAQILFTGAEFTKVLLLQKGKHIKPSDNAELISDELKKHKKK</sequence>
<dbReference type="GO" id="GO:0005886">
    <property type="term" value="C:plasma membrane"/>
    <property type="evidence" value="ECO:0007669"/>
    <property type="project" value="UniProtKB-SubCell"/>
</dbReference>
<evidence type="ECO:0000256" key="3">
    <source>
        <dbReference type="ARBA" id="ARBA00022692"/>
    </source>
</evidence>
<keyword evidence="4 6" id="KW-1133">Transmembrane helix</keyword>